<dbReference type="GO" id="GO:0015689">
    <property type="term" value="P:molybdate ion transport"/>
    <property type="evidence" value="ECO:0007669"/>
    <property type="project" value="TreeGrafter"/>
</dbReference>
<organism evidence="3 4">
    <name type="scientific">Komarekiella delphini-convector SJRDD-AB1</name>
    <dbReference type="NCBI Taxonomy" id="2593771"/>
    <lineage>
        <taxon>Bacteria</taxon>
        <taxon>Bacillati</taxon>
        <taxon>Cyanobacteriota</taxon>
        <taxon>Cyanophyceae</taxon>
        <taxon>Nostocales</taxon>
        <taxon>Nostocaceae</taxon>
        <taxon>Komarekiella</taxon>
        <taxon>Komarekiella delphini-convector</taxon>
    </lineage>
</organism>
<feature type="chain" id="PRO_5041426453" evidence="2">
    <location>
        <begin position="26"/>
        <end position="316"/>
    </location>
</feature>
<keyword evidence="1" id="KW-1133">Transmembrane helix</keyword>
<dbReference type="AlphaFoldDB" id="A0AA40STK3"/>
<evidence type="ECO:0000256" key="1">
    <source>
        <dbReference type="SAM" id="Phobius"/>
    </source>
</evidence>
<dbReference type="InterPro" id="IPR050682">
    <property type="entry name" value="ModA/WtpA"/>
</dbReference>
<evidence type="ECO:0000313" key="3">
    <source>
        <dbReference type="EMBL" id="MBD6614990.1"/>
    </source>
</evidence>
<accession>A0AA40STK3</accession>
<sequence>MKKQLFAFSLIACAVDVILPTQSFAVTLYGAGSLRNSLTEVAQAFTNEYSINVDTYFGPSGLTQQKIEQEILTKGKSADVFASADLGNPQKLFEKGLSGPVKNFISNRITAIIRPGLTDVTSNNLLDLLLDTNIKVGISTPGADPSGDYAWQIFDKADTVKPGSAQILKNKALQLVGGNPSAPSVPTGENNLVYFLKKNSKVDIFLAYYTSGKSAQELEQGNDLQIVDLPDYLATKADYGLTIVKKADPDSQKLVDYILSPKAQDILVDKYKFTPPSTAVPEPISISGAILAVGIAFALKKRQAYFKKQSVKVGDV</sequence>
<dbReference type="NCBIfam" id="TIGR04155">
    <property type="entry name" value="cyano_PEP"/>
    <property type="match status" value="1"/>
</dbReference>
<protein>
    <submittedName>
        <fullName evidence="3">PEP-CTERM sorting domain-containing protein</fullName>
    </submittedName>
</protein>
<dbReference type="Pfam" id="PF13531">
    <property type="entry name" value="SBP_bac_11"/>
    <property type="match status" value="1"/>
</dbReference>
<dbReference type="Proteomes" id="UP001165986">
    <property type="component" value="Unassembled WGS sequence"/>
</dbReference>
<dbReference type="EMBL" id="VJXY01000002">
    <property type="protein sequence ID" value="MBD6614990.1"/>
    <property type="molecule type" value="Genomic_DNA"/>
</dbReference>
<keyword evidence="1" id="KW-0812">Transmembrane</keyword>
<dbReference type="PANTHER" id="PTHR30632:SF0">
    <property type="entry name" value="SULFATE-BINDING PROTEIN"/>
    <property type="match status" value="1"/>
</dbReference>
<feature type="transmembrane region" description="Helical" evidence="1">
    <location>
        <begin position="280"/>
        <end position="299"/>
    </location>
</feature>
<name>A0AA40STK3_9NOST</name>
<feature type="signal peptide" evidence="2">
    <location>
        <begin position="1"/>
        <end position="25"/>
    </location>
</feature>
<keyword evidence="4" id="KW-1185">Reference proteome</keyword>
<evidence type="ECO:0000256" key="2">
    <source>
        <dbReference type="SAM" id="SignalP"/>
    </source>
</evidence>
<gene>
    <name evidence="3" type="ORF">FNW02_03765</name>
</gene>
<keyword evidence="2" id="KW-0732">Signal</keyword>
<dbReference type="Gene3D" id="3.40.190.10">
    <property type="entry name" value="Periplasmic binding protein-like II"/>
    <property type="match status" value="2"/>
</dbReference>
<evidence type="ECO:0000313" key="4">
    <source>
        <dbReference type="Proteomes" id="UP001165986"/>
    </source>
</evidence>
<dbReference type="NCBIfam" id="NF002920">
    <property type="entry name" value="PRK03537.2-1"/>
    <property type="match status" value="1"/>
</dbReference>
<dbReference type="SUPFAM" id="SSF53850">
    <property type="entry name" value="Periplasmic binding protein-like II"/>
    <property type="match status" value="1"/>
</dbReference>
<proteinExistence type="predicted"/>
<keyword evidence="1" id="KW-0472">Membrane</keyword>
<comment type="caution">
    <text evidence="3">The sequence shown here is derived from an EMBL/GenBank/DDBJ whole genome shotgun (WGS) entry which is preliminary data.</text>
</comment>
<dbReference type="RefSeq" id="WP_191756239.1">
    <property type="nucleotide sequence ID" value="NZ_VJXY01000002.1"/>
</dbReference>
<dbReference type="GO" id="GO:0030973">
    <property type="term" value="F:molybdate ion binding"/>
    <property type="evidence" value="ECO:0007669"/>
    <property type="project" value="TreeGrafter"/>
</dbReference>
<reference evidence="3" key="1">
    <citation type="submission" date="2019-07" db="EMBL/GenBank/DDBJ databases">
        <title>Toxilogical consequences of a new and cryptic species of cyanobacteria (Komarekiella delphini-convector) recovered from the epidermis of a bottlenose dolphin and 1500 ft. in the air.</title>
        <authorList>
            <person name="Brown A.O."/>
            <person name="Dvorak P."/>
            <person name="Villanueva C.D."/>
            <person name="Foss A.J."/>
            <person name="Garvey A.D."/>
            <person name="Gibson Q.A."/>
            <person name="Johansen J.R."/>
            <person name="Casamatta D.A."/>
        </authorList>
    </citation>
    <scope>NUCLEOTIDE SEQUENCE</scope>
    <source>
        <strain evidence="3">SJRDD-AB1</strain>
    </source>
</reference>
<dbReference type="PANTHER" id="PTHR30632">
    <property type="entry name" value="MOLYBDATE-BINDING PERIPLASMIC PROTEIN"/>
    <property type="match status" value="1"/>
</dbReference>
<dbReference type="InterPro" id="IPR026374">
    <property type="entry name" value="Cyano_PEP"/>
</dbReference>